<organism evidence="2 3">
    <name type="scientific">Azonexus hydrophilus</name>
    <dbReference type="NCBI Taxonomy" id="418702"/>
    <lineage>
        <taxon>Bacteria</taxon>
        <taxon>Pseudomonadati</taxon>
        <taxon>Pseudomonadota</taxon>
        <taxon>Betaproteobacteria</taxon>
        <taxon>Rhodocyclales</taxon>
        <taxon>Azonexaceae</taxon>
        <taxon>Azonexus</taxon>
    </lineage>
</organism>
<sequence length="327" mass="35939">MRRRFAALLTVLALATPALAAGRLPSLVLAGPPASVSTPLIHMIDSGALKDLADKIEFRVWKDPDQLRVLALGGQADFVAMPSNVAANLYNRGVKLRLLNISTWGVLWMVSRDGQAKTLADFRGKEIAMPFRADMPDIVFALLAEKQGLNAKKDFKLRYVASPLDAMQLLVTRRVDHALLAEPAVSMVLRKTKSFPVSLIAPDLYRSVDLQKEWGRLYQREARIPQAGIAAIGRAAVDRELQAKIMAAYERSLNWCQKNALACGEMVARRIDLLSPEAVADSLAVSQMRHVPIAAARPELQFFLERLHGENPALVGGKLPDDAFYGP</sequence>
<protein>
    <submittedName>
        <fullName evidence="2">ABC transporter substrate-binding protein</fullName>
    </submittedName>
</protein>
<accession>A0A1R1I5G8</accession>
<reference evidence="2 3" key="1">
    <citation type="submission" date="2016-10" db="EMBL/GenBank/DDBJ databases">
        <title>Alkaliphiles isolated from bioreactors.</title>
        <authorList>
            <person name="Salah Z."/>
            <person name="Rout S.P."/>
            <person name="Humphreys P.N."/>
        </authorList>
    </citation>
    <scope>NUCLEOTIDE SEQUENCE [LARGE SCALE GENOMIC DNA]</scope>
    <source>
        <strain evidence="2 3">ZS02</strain>
    </source>
</reference>
<feature type="signal peptide" evidence="1">
    <location>
        <begin position="1"/>
        <end position="20"/>
    </location>
</feature>
<gene>
    <name evidence="2" type="ORF">BJN45_11235</name>
</gene>
<evidence type="ECO:0000313" key="2">
    <source>
        <dbReference type="EMBL" id="OMG53965.1"/>
    </source>
</evidence>
<proteinExistence type="predicted"/>
<keyword evidence="1" id="KW-0732">Signal</keyword>
<dbReference type="AlphaFoldDB" id="A0A1R1I5G8"/>
<dbReference type="InterPro" id="IPR027024">
    <property type="entry name" value="UCP027386_ABC_sbc_TM0202"/>
</dbReference>
<comment type="caution">
    <text evidence="2">The sequence shown here is derived from an EMBL/GenBank/DDBJ whole genome shotgun (WGS) entry which is preliminary data.</text>
</comment>
<feature type="chain" id="PRO_5012141782" evidence="1">
    <location>
        <begin position="21"/>
        <end position="327"/>
    </location>
</feature>
<evidence type="ECO:0000256" key="1">
    <source>
        <dbReference type="SAM" id="SignalP"/>
    </source>
</evidence>
<dbReference type="PANTHER" id="PTHR30024:SF46">
    <property type="entry name" value="ABC TRANSPORTER, SUBSTRATE-BINDING LIPOPROTEIN"/>
    <property type="match status" value="1"/>
</dbReference>
<dbReference type="SUPFAM" id="SSF53850">
    <property type="entry name" value="Periplasmic binding protein-like II"/>
    <property type="match status" value="1"/>
</dbReference>
<dbReference type="EMBL" id="MTHD01000003">
    <property type="protein sequence ID" value="OMG53965.1"/>
    <property type="molecule type" value="Genomic_DNA"/>
</dbReference>
<name>A0A1R1I5G8_9RHOO</name>
<keyword evidence="3" id="KW-1185">Reference proteome</keyword>
<dbReference type="PIRSF" id="PIRSF027386">
    <property type="entry name" value="UCP027386_ABC_sbc_TM0202"/>
    <property type="match status" value="1"/>
</dbReference>
<dbReference type="Proteomes" id="UP000187526">
    <property type="component" value="Unassembled WGS sequence"/>
</dbReference>
<dbReference type="Pfam" id="PF12974">
    <property type="entry name" value="Phosphonate-bd"/>
    <property type="match status" value="1"/>
</dbReference>
<dbReference type="STRING" id="418702.BJN45_11235"/>
<evidence type="ECO:0000313" key="3">
    <source>
        <dbReference type="Proteomes" id="UP000187526"/>
    </source>
</evidence>
<dbReference type="RefSeq" id="WP_076095190.1">
    <property type="nucleotide sequence ID" value="NZ_MTHD01000003.1"/>
</dbReference>
<dbReference type="Gene3D" id="3.40.190.10">
    <property type="entry name" value="Periplasmic binding protein-like II"/>
    <property type="match status" value="2"/>
</dbReference>
<dbReference type="OrthoDB" id="9814375at2"/>
<dbReference type="PANTHER" id="PTHR30024">
    <property type="entry name" value="ALIPHATIC SULFONATES-BINDING PROTEIN-RELATED"/>
    <property type="match status" value="1"/>
</dbReference>